<comment type="caution">
    <text evidence="3">The sequence shown here is derived from an EMBL/GenBank/DDBJ whole genome shotgun (WGS) entry which is preliminary data.</text>
</comment>
<protein>
    <submittedName>
        <fullName evidence="3">Uncharacterized protein</fullName>
    </submittedName>
</protein>
<keyword evidence="2" id="KW-0732">Signal</keyword>
<evidence type="ECO:0000313" key="4">
    <source>
        <dbReference type="Proteomes" id="UP001595748"/>
    </source>
</evidence>
<evidence type="ECO:0000256" key="1">
    <source>
        <dbReference type="SAM" id="MobiDB-lite"/>
    </source>
</evidence>
<feature type="chain" id="PRO_5047028014" evidence="2">
    <location>
        <begin position="21"/>
        <end position="180"/>
    </location>
</feature>
<evidence type="ECO:0000256" key="2">
    <source>
        <dbReference type="SAM" id="SignalP"/>
    </source>
</evidence>
<dbReference type="RefSeq" id="WP_380077510.1">
    <property type="nucleotide sequence ID" value="NZ_JBHRZF010000116.1"/>
</dbReference>
<accession>A0ABV8A5P5</accession>
<organism evidence="3 4">
    <name type="scientific">Deinococcus antarcticus</name>
    <dbReference type="NCBI Taxonomy" id="1298767"/>
    <lineage>
        <taxon>Bacteria</taxon>
        <taxon>Thermotogati</taxon>
        <taxon>Deinococcota</taxon>
        <taxon>Deinococci</taxon>
        <taxon>Deinococcales</taxon>
        <taxon>Deinococcaceae</taxon>
        <taxon>Deinococcus</taxon>
    </lineage>
</organism>
<dbReference type="PROSITE" id="PS51257">
    <property type="entry name" value="PROKAR_LIPOPROTEIN"/>
    <property type="match status" value="1"/>
</dbReference>
<dbReference type="Proteomes" id="UP001595748">
    <property type="component" value="Unassembled WGS sequence"/>
</dbReference>
<feature type="signal peptide" evidence="2">
    <location>
        <begin position="1"/>
        <end position="20"/>
    </location>
</feature>
<name>A0ABV8A5P5_9DEIO</name>
<keyword evidence="4" id="KW-1185">Reference proteome</keyword>
<evidence type="ECO:0000313" key="3">
    <source>
        <dbReference type="EMBL" id="MFC3861022.1"/>
    </source>
</evidence>
<feature type="region of interest" description="Disordered" evidence="1">
    <location>
        <begin position="21"/>
        <end position="43"/>
    </location>
</feature>
<proteinExistence type="predicted"/>
<dbReference type="EMBL" id="JBHRZF010000116">
    <property type="protein sequence ID" value="MFC3861022.1"/>
    <property type="molecule type" value="Genomic_DNA"/>
</dbReference>
<reference evidence="4" key="1">
    <citation type="journal article" date="2019" name="Int. J. Syst. Evol. Microbiol.">
        <title>The Global Catalogue of Microorganisms (GCM) 10K type strain sequencing project: providing services to taxonomists for standard genome sequencing and annotation.</title>
        <authorList>
            <consortium name="The Broad Institute Genomics Platform"/>
            <consortium name="The Broad Institute Genome Sequencing Center for Infectious Disease"/>
            <person name="Wu L."/>
            <person name="Ma J."/>
        </authorList>
    </citation>
    <scope>NUCLEOTIDE SEQUENCE [LARGE SCALE GENOMIC DNA]</scope>
    <source>
        <strain evidence="4">CCTCC AB 2013263</strain>
    </source>
</reference>
<sequence>MKQTLSIALTALALTLTACGGGDTNSTPNPQPDPTPGGWGDTSTITAAQLKGCPVTDTTEQGKIDPAVNTCTKGTLGGITQVGSSQKCSLTMDGNGTLTFNSPTFSKSITLKSPTYVYYGHRIDSGAHTLMYSLEDRATDTTGKVNIGFAFYETITSPSLPNLTITVQDGQQTAACFTRI</sequence>
<gene>
    <name evidence="3" type="ORF">ACFOPQ_09640</name>
</gene>